<gene>
    <name evidence="2" type="ORF">M23134_00818</name>
</gene>
<dbReference type="EMBL" id="AAWS01000048">
    <property type="protein sequence ID" value="EAY25464.1"/>
    <property type="molecule type" value="Genomic_DNA"/>
</dbReference>
<dbReference type="PANTHER" id="PTHR43471:SF1">
    <property type="entry name" value="ABC TRANSPORTER PERMEASE PROTEIN NOSY-RELATED"/>
    <property type="match status" value="1"/>
</dbReference>
<dbReference type="AlphaFoldDB" id="A1ZVY2"/>
<evidence type="ECO:0000313" key="3">
    <source>
        <dbReference type="Proteomes" id="UP000004095"/>
    </source>
</evidence>
<keyword evidence="1" id="KW-1133">Transmembrane helix</keyword>
<dbReference type="Pfam" id="PF12040">
    <property type="entry name" value="DUF3526"/>
    <property type="match status" value="1"/>
</dbReference>
<dbReference type="eggNOG" id="COG1277">
    <property type="taxonomic scope" value="Bacteria"/>
</dbReference>
<dbReference type="Proteomes" id="UP000004095">
    <property type="component" value="Unassembled WGS sequence"/>
</dbReference>
<comment type="caution">
    <text evidence="2">The sequence shown here is derived from an EMBL/GenBank/DDBJ whole genome shotgun (WGS) entry which is preliminary data.</text>
</comment>
<keyword evidence="1" id="KW-0812">Transmembrane</keyword>
<feature type="transmembrane region" description="Helical" evidence="1">
    <location>
        <begin position="456"/>
        <end position="475"/>
    </location>
</feature>
<feature type="transmembrane region" description="Helical" evidence="1">
    <location>
        <begin position="215"/>
        <end position="238"/>
    </location>
</feature>
<feature type="transmembrane region" description="Helical" evidence="1">
    <location>
        <begin position="127"/>
        <end position="149"/>
    </location>
</feature>
<reference evidence="2 3" key="1">
    <citation type="submission" date="2007-01" db="EMBL/GenBank/DDBJ databases">
        <authorList>
            <person name="Haygood M."/>
            <person name="Podell S."/>
            <person name="Anderson C."/>
            <person name="Hopkinson B."/>
            <person name="Roe K."/>
            <person name="Barbeau K."/>
            <person name="Gaasterland T."/>
            <person name="Ferriera S."/>
            <person name="Johnson J."/>
            <person name="Kravitz S."/>
            <person name="Beeson K."/>
            <person name="Sutton G."/>
            <person name="Rogers Y.-H."/>
            <person name="Friedman R."/>
            <person name="Frazier M."/>
            <person name="Venter J.C."/>
        </authorList>
    </citation>
    <scope>NUCLEOTIDE SEQUENCE [LARGE SCALE GENOMIC DNA]</scope>
    <source>
        <strain evidence="2 3">ATCC 23134</strain>
    </source>
</reference>
<dbReference type="InterPro" id="IPR021913">
    <property type="entry name" value="DUF3526"/>
</dbReference>
<keyword evidence="1" id="KW-0472">Membrane</keyword>
<organism evidence="2 3">
    <name type="scientific">Microscilla marina ATCC 23134</name>
    <dbReference type="NCBI Taxonomy" id="313606"/>
    <lineage>
        <taxon>Bacteria</taxon>
        <taxon>Pseudomonadati</taxon>
        <taxon>Bacteroidota</taxon>
        <taxon>Cytophagia</taxon>
        <taxon>Cytophagales</taxon>
        <taxon>Microscillaceae</taxon>
        <taxon>Microscilla</taxon>
    </lineage>
</organism>
<feature type="transmembrane region" description="Helical" evidence="1">
    <location>
        <begin position="23"/>
        <end position="40"/>
    </location>
</feature>
<dbReference type="RefSeq" id="WP_002702796.1">
    <property type="nucleotide sequence ID" value="NZ_AAWS01000048.1"/>
</dbReference>
<protein>
    <submittedName>
        <fullName evidence="2">Membrane protein, putative</fullName>
    </submittedName>
</protein>
<name>A1ZVY2_MICM2</name>
<feature type="transmembrane region" description="Helical" evidence="1">
    <location>
        <begin position="244"/>
        <end position="264"/>
    </location>
</feature>
<evidence type="ECO:0000313" key="2">
    <source>
        <dbReference type="EMBL" id="EAY25464.1"/>
    </source>
</evidence>
<feature type="transmembrane region" description="Helical" evidence="1">
    <location>
        <begin position="180"/>
        <end position="203"/>
    </location>
</feature>
<dbReference type="PANTHER" id="PTHR43471">
    <property type="entry name" value="ABC TRANSPORTER PERMEASE"/>
    <property type="match status" value="1"/>
</dbReference>
<dbReference type="OrthoDB" id="184009at2"/>
<proteinExistence type="predicted"/>
<evidence type="ECO:0000256" key="1">
    <source>
        <dbReference type="SAM" id="Phobius"/>
    </source>
</evidence>
<sequence length="482" mass="55530">MRAHHIKVFAHQVLVTKLKTKSVVYLLLIFNLLLFVSLYTEFRVRTQDHHHVEQYSKEVRQRWENNPDKHPHRMAHYGYLVFRQKYPLGFFDPGIHHFLGNVIFLEAHQQNTINSSEASYSSGLLRFGYFSASMLLQVLVPLLIFFWGFNLVSQDRENGTLKIVFTQGADWRGVLWGKTLGLYLLAMLVFVPALIFSLLLVWFHEASLVNSQLMSRFGLLFVTYGLYFFLMAILAVYVSGRSKSSRGALITLLGIWLFFSLILPKLATTYGQAKYPAPSKIAFDIKVEEELLKLGDSHNPDDPHYQHLKDSVLAVHKVNSTDQLPFNYQGFVMKEGEKLSSKAYNKRYEKLLQIYQKQNNMLRLAGIVNPMVAIKQVSMALAGSGYATYDDFRAQAEKYRYSLAQKMNDLQIKLISNVRGKRIQGKPDILDKSHWAQFPDFNYRFLSFSQSLAQEYLSLLVLLGWMLGLGLLVHYSKSLKVI</sequence>
<accession>A1ZVY2</accession>
<keyword evidence="3" id="KW-1185">Reference proteome</keyword>